<gene>
    <name evidence="1" type="ORF">SLUN_17505</name>
</gene>
<sequence>MDPIPSRPAYKDDDGNVRIPIWLTKNGRHTADTEMVLLPSEAELLSERLTDAIGDPRSTLQSLLHAPVIAQGPGVTVVSKLPHSA</sequence>
<dbReference type="KEGG" id="slk:SLUN_17505"/>
<accession>A0A2R4T3R3</accession>
<protein>
    <submittedName>
        <fullName evidence="1">Uncharacterized protein</fullName>
    </submittedName>
</protein>
<keyword evidence="2" id="KW-1185">Reference proteome</keyword>
<dbReference type="EMBL" id="CP026304">
    <property type="protein sequence ID" value="AVZ73707.1"/>
    <property type="molecule type" value="Genomic_DNA"/>
</dbReference>
<dbReference type="Proteomes" id="UP000244201">
    <property type="component" value="Chromosome"/>
</dbReference>
<proteinExistence type="predicted"/>
<reference evidence="1 2" key="1">
    <citation type="submission" date="2018-01" db="EMBL/GenBank/DDBJ databases">
        <title>Complete genome sequence of Streptomyces lunaelactis MM109T, a Ferroverdin A producer isolated from cave moonmilk deposits.</title>
        <authorList>
            <person name="Naome A."/>
            <person name="Martinet L."/>
            <person name="Maciejewska M."/>
            <person name="Anderssen S."/>
            <person name="Adam D."/>
            <person name="Tenconi E."/>
            <person name="Deflandre B."/>
            <person name="Arguelles-Arias A."/>
            <person name="Calusinska M."/>
            <person name="Copieters W."/>
            <person name="Karim L."/>
            <person name="Hanikenne M."/>
            <person name="Baurain D."/>
            <person name="van Wezel G."/>
            <person name="Smargiasso N."/>
            <person name="de Pauw E."/>
            <person name="Delfosse P."/>
            <person name="Rigali S."/>
        </authorList>
    </citation>
    <scope>NUCLEOTIDE SEQUENCE [LARGE SCALE GENOMIC DNA]</scope>
    <source>
        <strain evidence="1 2">MM109</strain>
    </source>
</reference>
<evidence type="ECO:0000313" key="2">
    <source>
        <dbReference type="Proteomes" id="UP000244201"/>
    </source>
</evidence>
<dbReference type="AlphaFoldDB" id="A0A2R4T3R3"/>
<name>A0A2R4T3R3_9ACTN</name>
<organism evidence="1 2">
    <name type="scientific">Streptomyces lunaelactis</name>
    <dbReference type="NCBI Taxonomy" id="1535768"/>
    <lineage>
        <taxon>Bacteria</taxon>
        <taxon>Bacillati</taxon>
        <taxon>Actinomycetota</taxon>
        <taxon>Actinomycetes</taxon>
        <taxon>Kitasatosporales</taxon>
        <taxon>Streptomycetaceae</taxon>
        <taxon>Streptomyces</taxon>
    </lineage>
</organism>
<evidence type="ECO:0000313" key="1">
    <source>
        <dbReference type="EMBL" id="AVZ73707.1"/>
    </source>
</evidence>